<protein>
    <recommendedName>
        <fullName evidence="3">ATP-binding protein</fullName>
    </recommendedName>
</protein>
<sequence length="82" mass="8429">MAVEARHVVVAAADPRVGESFAPSTPVRSLEEIDAADGDEFGGWGLGIVQSIAERVWVQPTGLDGAAGKWVCAAIRIAPASA</sequence>
<reference evidence="2" key="1">
    <citation type="journal article" date="2019" name="Int. J. Syst. Evol. Microbiol.">
        <title>The Global Catalogue of Microorganisms (GCM) 10K type strain sequencing project: providing services to taxonomists for standard genome sequencing and annotation.</title>
        <authorList>
            <consortium name="The Broad Institute Genomics Platform"/>
            <consortium name="The Broad Institute Genome Sequencing Center for Infectious Disease"/>
            <person name="Wu L."/>
            <person name="Ma J."/>
        </authorList>
    </citation>
    <scope>NUCLEOTIDE SEQUENCE [LARGE SCALE GENOMIC DNA]</scope>
    <source>
        <strain evidence="2">JCM 31696</strain>
    </source>
</reference>
<organism evidence="1 2">
    <name type="scientific">Actinomadura adrarensis</name>
    <dbReference type="NCBI Taxonomy" id="1819600"/>
    <lineage>
        <taxon>Bacteria</taxon>
        <taxon>Bacillati</taxon>
        <taxon>Actinomycetota</taxon>
        <taxon>Actinomycetes</taxon>
        <taxon>Streptosporangiales</taxon>
        <taxon>Thermomonosporaceae</taxon>
        <taxon>Actinomadura</taxon>
    </lineage>
</organism>
<evidence type="ECO:0000313" key="2">
    <source>
        <dbReference type="Proteomes" id="UP001597083"/>
    </source>
</evidence>
<gene>
    <name evidence="1" type="ORF">ACFQ07_02980</name>
</gene>
<evidence type="ECO:0000313" key="1">
    <source>
        <dbReference type="EMBL" id="MFD0851165.1"/>
    </source>
</evidence>
<name>A0ABW3C9P6_9ACTN</name>
<dbReference type="Proteomes" id="UP001597083">
    <property type="component" value="Unassembled WGS sequence"/>
</dbReference>
<keyword evidence="2" id="KW-1185">Reference proteome</keyword>
<proteinExistence type="predicted"/>
<evidence type="ECO:0008006" key="3">
    <source>
        <dbReference type="Google" id="ProtNLM"/>
    </source>
</evidence>
<comment type="caution">
    <text evidence="1">The sequence shown here is derived from an EMBL/GenBank/DDBJ whole genome shotgun (WGS) entry which is preliminary data.</text>
</comment>
<accession>A0ABW3C9P6</accession>
<dbReference type="EMBL" id="JBHTIR010000271">
    <property type="protein sequence ID" value="MFD0851165.1"/>
    <property type="molecule type" value="Genomic_DNA"/>
</dbReference>